<keyword evidence="4 10" id="KW-1133">Transmembrane helix</keyword>
<dbReference type="HAMAP" id="MF_00454">
    <property type="entry name" value="FluC"/>
    <property type="match status" value="1"/>
</dbReference>
<keyword evidence="10" id="KW-0406">Ion transport</keyword>
<feature type="transmembrane region" description="Helical" evidence="10">
    <location>
        <begin position="95"/>
        <end position="123"/>
    </location>
</feature>
<comment type="activity regulation">
    <text evidence="10">Na(+) is not transported, but it plays an essential structural role and its presence is essential for fluoride channel function.</text>
</comment>
<keyword evidence="2 10" id="KW-1003">Cell membrane</keyword>
<dbReference type="AlphaFoldDB" id="A0A345I0E4"/>
<dbReference type="KEGG" id="spad:DVK44_06940"/>
<reference evidence="12" key="1">
    <citation type="submission" date="2018-07" db="EMBL/GenBank/DDBJ databases">
        <authorList>
            <person name="Zhao J."/>
        </authorList>
    </citation>
    <scope>NUCLEOTIDE SEQUENCE [LARGE SCALE GENOMIC DNA]</scope>
    <source>
        <strain evidence="12">GSSD-12</strain>
    </source>
</reference>
<keyword evidence="10" id="KW-0915">Sodium</keyword>
<comment type="subcellular location">
    <subcellularLocation>
        <location evidence="1 10">Cell membrane</location>
        <topology evidence="1 10">Multi-pass membrane protein</topology>
    </subcellularLocation>
</comment>
<dbReference type="OrthoDB" id="5148600at2"/>
<dbReference type="GO" id="GO:0005886">
    <property type="term" value="C:plasma membrane"/>
    <property type="evidence" value="ECO:0007669"/>
    <property type="project" value="UniProtKB-SubCell"/>
</dbReference>
<feature type="binding site" evidence="10">
    <location>
        <position position="76"/>
    </location>
    <ligand>
        <name>Na(+)</name>
        <dbReference type="ChEBI" id="CHEBI:29101"/>
        <note>structural</note>
    </ligand>
</feature>
<name>A0A345I0E4_9ACTN</name>
<keyword evidence="6 10" id="KW-0407">Ion channel</keyword>
<keyword evidence="3 10" id="KW-0812">Transmembrane</keyword>
<evidence type="ECO:0000256" key="9">
    <source>
        <dbReference type="ARBA" id="ARBA00049940"/>
    </source>
</evidence>
<dbReference type="RefSeq" id="WP_114664956.1">
    <property type="nucleotide sequence ID" value="NZ_CP031194.1"/>
</dbReference>
<comment type="similarity">
    <text evidence="7 10">Belongs to the fluoride channel Fluc/FEX (TC 1.A.43) family.</text>
</comment>
<dbReference type="NCBIfam" id="TIGR00494">
    <property type="entry name" value="crcB"/>
    <property type="match status" value="1"/>
</dbReference>
<feature type="binding site" evidence="10">
    <location>
        <position position="73"/>
    </location>
    <ligand>
        <name>Na(+)</name>
        <dbReference type="ChEBI" id="CHEBI:29101"/>
        <note>structural</note>
    </ligand>
</feature>
<dbReference type="Proteomes" id="UP000253868">
    <property type="component" value="Chromosome"/>
</dbReference>
<dbReference type="EMBL" id="CP031194">
    <property type="protein sequence ID" value="AXG82418.1"/>
    <property type="molecule type" value="Genomic_DNA"/>
</dbReference>
<evidence type="ECO:0000256" key="10">
    <source>
        <dbReference type="HAMAP-Rule" id="MF_00454"/>
    </source>
</evidence>
<comment type="catalytic activity">
    <reaction evidence="8">
        <text>fluoride(in) = fluoride(out)</text>
        <dbReference type="Rhea" id="RHEA:76159"/>
        <dbReference type="ChEBI" id="CHEBI:17051"/>
    </reaction>
    <physiologicalReaction direction="left-to-right" evidence="8">
        <dbReference type="Rhea" id="RHEA:76160"/>
    </physiologicalReaction>
</comment>
<evidence type="ECO:0000256" key="3">
    <source>
        <dbReference type="ARBA" id="ARBA00022692"/>
    </source>
</evidence>
<evidence type="ECO:0000256" key="2">
    <source>
        <dbReference type="ARBA" id="ARBA00022475"/>
    </source>
</evidence>
<proteinExistence type="inferred from homology"/>
<keyword evidence="5 10" id="KW-0472">Membrane</keyword>
<evidence type="ECO:0000256" key="7">
    <source>
        <dbReference type="ARBA" id="ARBA00035120"/>
    </source>
</evidence>
<feature type="transmembrane region" description="Helical" evidence="10">
    <location>
        <begin position="37"/>
        <end position="58"/>
    </location>
</feature>
<comment type="function">
    <text evidence="9 10">Fluoride-specific ion channel. Important for reducing fluoride concentration in the cell, thus reducing its toxicity.</text>
</comment>
<sequence>MNWLLVILGAMVGAPLRYLTDRSVQRAHDSVFPWGTFVVNVAGCLVLGVVTGAVTAGAASSHVQLLLGTGLCGALTTYSTFSYETLRLAEDGARFYAVANVVASVVAGLGAVYAGVALAAVVWR</sequence>
<organism evidence="11 12">
    <name type="scientific">Streptomyces paludis</name>
    <dbReference type="NCBI Taxonomy" id="2282738"/>
    <lineage>
        <taxon>Bacteria</taxon>
        <taxon>Bacillati</taxon>
        <taxon>Actinomycetota</taxon>
        <taxon>Actinomycetes</taxon>
        <taxon>Kitasatosporales</taxon>
        <taxon>Streptomycetaceae</taxon>
        <taxon>Streptomyces</taxon>
    </lineage>
</organism>
<gene>
    <name evidence="10 11" type="primary">crcB</name>
    <name evidence="10" type="synonym">fluC</name>
    <name evidence="11" type="ORF">DVK44_06940</name>
</gene>
<dbReference type="InterPro" id="IPR003691">
    <property type="entry name" value="FluC"/>
</dbReference>
<evidence type="ECO:0000313" key="12">
    <source>
        <dbReference type="Proteomes" id="UP000253868"/>
    </source>
</evidence>
<keyword evidence="12" id="KW-1185">Reference proteome</keyword>
<dbReference type="Pfam" id="PF02537">
    <property type="entry name" value="CRCB"/>
    <property type="match status" value="1"/>
</dbReference>
<keyword evidence="10" id="KW-0813">Transport</keyword>
<evidence type="ECO:0000313" key="11">
    <source>
        <dbReference type="EMBL" id="AXG82418.1"/>
    </source>
</evidence>
<accession>A0A345I0E4</accession>
<protein>
    <recommendedName>
        <fullName evidence="10">Fluoride-specific ion channel FluC</fullName>
    </recommendedName>
</protein>
<evidence type="ECO:0000256" key="8">
    <source>
        <dbReference type="ARBA" id="ARBA00035585"/>
    </source>
</evidence>
<dbReference type="PANTHER" id="PTHR28259">
    <property type="entry name" value="FLUORIDE EXPORT PROTEIN 1-RELATED"/>
    <property type="match status" value="1"/>
</dbReference>
<keyword evidence="10" id="KW-0479">Metal-binding</keyword>
<evidence type="ECO:0000256" key="4">
    <source>
        <dbReference type="ARBA" id="ARBA00022989"/>
    </source>
</evidence>
<dbReference type="GO" id="GO:0140114">
    <property type="term" value="P:cellular detoxification of fluoride"/>
    <property type="evidence" value="ECO:0007669"/>
    <property type="project" value="UniProtKB-UniRule"/>
</dbReference>
<feature type="transmembrane region" description="Helical" evidence="10">
    <location>
        <begin position="65"/>
        <end position="83"/>
    </location>
</feature>
<dbReference type="GO" id="GO:0062054">
    <property type="term" value="F:fluoride channel activity"/>
    <property type="evidence" value="ECO:0007669"/>
    <property type="project" value="UniProtKB-UniRule"/>
</dbReference>
<evidence type="ECO:0000256" key="1">
    <source>
        <dbReference type="ARBA" id="ARBA00004651"/>
    </source>
</evidence>
<dbReference type="PANTHER" id="PTHR28259:SF1">
    <property type="entry name" value="FLUORIDE EXPORT PROTEIN 1-RELATED"/>
    <property type="match status" value="1"/>
</dbReference>
<evidence type="ECO:0000256" key="6">
    <source>
        <dbReference type="ARBA" id="ARBA00023303"/>
    </source>
</evidence>
<evidence type="ECO:0000256" key="5">
    <source>
        <dbReference type="ARBA" id="ARBA00023136"/>
    </source>
</evidence>
<dbReference type="GO" id="GO:0046872">
    <property type="term" value="F:metal ion binding"/>
    <property type="evidence" value="ECO:0007669"/>
    <property type="project" value="UniProtKB-KW"/>
</dbReference>